<sequence>MTTKVITFMTQFEHVNDLIAAKESFEAAHPGVTIEITQATDNFESVRAYNSDNPPDLMDSGGWGLFKNKNMFVDLTSLVDAEAGLADDLQPGLMQIARMDGSLPALPVDVSIPLILIKKQLFDEAGIPYPHEGWTWSEFAELAGKLTLRNEEGVATQFGFATAPDIEMYEPFIMRNGGSYLSPDGKTAHGYIDSEATIEAFRSVIDLYRVQGGIRKPDEPSEAGELHQQFAMVFTFTWFVGGCIHHGIIDQYELLGLPQMPAGQPGNMLYMGGVGITQKSKEPELAWQFLRHYVLGRPERFAQSDTRTLPITRSLAEQSGMTSHPIWSHYLKELDHVRASGFYLSEKWNSSRQLINEDIKRMIVDGADLAQTLKSWTRFA</sequence>
<accession>A0A3D9RJS6</accession>
<organism evidence="1 2">
    <name type="scientific">Paenibacillus taihuensis</name>
    <dbReference type="NCBI Taxonomy" id="1156355"/>
    <lineage>
        <taxon>Bacteria</taxon>
        <taxon>Bacillati</taxon>
        <taxon>Bacillota</taxon>
        <taxon>Bacilli</taxon>
        <taxon>Bacillales</taxon>
        <taxon>Paenibacillaceae</taxon>
        <taxon>Paenibacillus</taxon>
    </lineage>
</organism>
<dbReference type="PANTHER" id="PTHR43649:SF12">
    <property type="entry name" value="DIACETYLCHITOBIOSE BINDING PROTEIN DASA"/>
    <property type="match status" value="1"/>
</dbReference>
<protein>
    <submittedName>
        <fullName evidence="1">Multiple sugar transport system substrate-binding protein</fullName>
    </submittedName>
</protein>
<dbReference type="EMBL" id="QTTN01000022">
    <property type="protein sequence ID" value="REE80133.1"/>
    <property type="molecule type" value="Genomic_DNA"/>
</dbReference>
<gene>
    <name evidence="1" type="ORF">A8990_12287</name>
</gene>
<evidence type="ECO:0000313" key="2">
    <source>
        <dbReference type="Proteomes" id="UP000256304"/>
    </source>
</evidence>
<dbReference type="InterPro" id="IPR006059">
    <property type="entry name" value="SBP"/>
</dbReference>
<dbReference type="Gene3D" id="3.40.190.10">
    <property type="entry name" value="Periplasmic binding protein-like II"/>
    <property type="match status" value="1"/>
</dbReference>
<dbReference type="AlphaFoldDB" id="A0A3D9RJS6"/>
<name>A0A3D9RJS6_9BACL</name>
<dbReference type="InterPro" id="IPR050490">
    <property type="entry name" value="Bact_solute-bd_prot1"/>
</dbReference>
<keyword evidence="1" id="KW-0762">Sugar transport</keyword>
<keyword evidence="1" id="KW-0813">Transport</keyword>
<dbReference type="SUPFAM" id="SSF53850">
    <property type="entry name" value="Periplasmic binding protein-like II"/>
    <property type="match status" value="1"/>
</dbReference>
<dbReference type="RefSeq" id="WP_181909653.1">
    <property type="nucleotide sequence ID" value="NZ_QTTN01000022.1"/>
</dbReference>
<proteinExistence type="predicted"/>
<dbReference type="PANTHER" id="PTHR43649">
    <property type="entry name" value="ARABINOSE-BINDING PROTEIN-RELATED"/>
    <property type="match status" value="1"/>
</dbReference>
<comment type="caution">
    <text evidence="1">The sequence shown here is derived from an EMBL/GenBank/DDBJ whole genome shotgun (WGS) entry which is preliminary data.</text>
</comment>
<keyword evidence="2" id="KW-1185">Reference proteome</keyword>
<evidence type="ECO:0000313" key="1">
    <source>
        <dbReference type="EMBL" id="REE80133.1"/>
    </source>
</evidence>
<reference evidence="1 2" key="1">
    <citation type="submission" date="2018-08" db="EMBL/GenBank/DDBJ databases">
        <title>Genomic Encyclopedia of Type Strains, Phase III (KMG-III): the genomes of soil and plant-associated and newly described type strains.</title>
        <authorList>
            <person name="Whitman W."/>
        </authorList>
    </citation>
    <scope>NUCLEOTIDE SEQUENCE [LARGE SCALE GENOMIC DNA]</scope>
    <source>
        <strain evidence="1 2">CGMCC 1.10966</strain>
    </source>
</reference>
<dbReference type="Pfam" id="PF01547">
    <property type="entry name" value="SBP_bac_1"/>
    <property type="match status" value="1"/>
</dbReference>
<dbReference type="Proteomes" id="UP000256304">
    <property type="component" value="Unassembled WGS sequence"/>
</dbReference>